<evidence type="ECO:0000256" key="3">
    <source>
        <dbReference type="SAM" id="MobiDB-lite"/>
    </source>
</evidence>
<protein>
    <submittedName>
        <fullName evidence="5">Phosphoserine aminotransferase</fullName>
    </submittedName>
</protein>
<organism evidence="5 6">
    <name type="scientific">Angustibacter aerolatus</name>
    <dbReference type="NCBI Taxonomy" id="1162965"/>
    <lineage>
        <taxon>Bacteria</taxon>
        <taxon>Bacillati</taxon>
        <taxon>Actinomycetota</taxon>
        <taxon>Actinomycetes</taxon>
        <taxon>Kineosporiales</taxon>
        <taxon>Kineosporiaceae</taxon>
    </lineage>
</organism>
<gene>
    <name evidence="5" type="ORF">GCM10025868_16120</name>
</gene>
<keyword evidence="6" id="KW-1185">Reference proteome</keyword>
<dbReference type="Gene3D" id="3.90.1150.10">
    <property type="entry name" value="Aspartate Aminotransferase, domain 1"/>
    <property type="match status" value="1"/>
</dbReference>
<sequence>MLGNGGSTTFWDVATLGLVRDRAQHLVLGEFSAKFAQATAAAPFLAEPHVVRSEPGTRPDPVADPDVDVHAWPHNETSTGVVLPVQRVAGTAAPDDGGPLVLVDATSAAAGVDVDLAQCDAYYLAPQKGFASDGGLWFALLSPAAIERAREPGGSGRWVPESLSLTTAIDNSRLDQTYNTPAIATLLMMAAQARLAAGQRRPVVGRRAHRRLGVAAVRLGRPQRLRHAVRRRPDAPLTRRRHHRPRRLDRRRRGREAPAAQRDRRHRALPQGSAATSLRVGMFPAVDPSDVEALTACVDHVVAHLPRRR</sequence>
<dbReference type="SUPFAM" id="SSF53383">
    <property type="entry name" value="PLP-dependent transferases"/>
    <property type="match status" value="1"/>
</dbReference>
<dbReference type="InterPro" id="IPR000192">
    <property type="entry name" value="Aminotrans_V_dom"/>
</dbReference>
<dbReference type="Pfam" id="PF00266">
    <property type="entry name" value="Aminotran_5"/>
    <property type="match status" value="1"/>
</dbReference>
<comment type="cofactor">
    <cofactor evidence="1">
        <name>pyridoxal 5'-phosphate</name>
        <dbReference type="ChEBI" id="CHEBI:597326"/>
    </cofactor>
</comment>
<evidence type="ECO:0000259" key="4">
    <source>
        <dbReference type="Pfam" id="PF00266"/>
    </source>
</evidence>
<dbReference type="InterPro" id="IPR015424">
    <property type="entry name" value="PyrdxlP-dep_Trfase"/>
</dbReference>
<name>A0ABQ6JEZ3_9ACTN</name>
<dbReference type="InterPro" id="IPR015422">
    <property type="entry name" value="PyrdxlP-dep_Trfase_small"/>
</dbReference>
<feature type="domain" description="Aminotransferase class V" evidence="4">
    <location>
        <begin position="65"/>
        <end position="196"/>
    </location>
</feature>
<keyword evidence="5" id="KW-0808">Transferase</keyword>
<evidence type="ECO:0000256" key="1">
    <source>
        <dbReference type="ARBA" id="ARBA00001933"/>
    </source>
</evidence>
<evidence type="ECO:0000313" key="5">
    <source>
        <dbReference type="EMBL" id="GMA86362.1"/>
    </source>
</evidence>
<feature type="compositionally biased region" description="Basic residues" evidence="3">
    <location>
        <begin position="238"/>
        <end position="254"/>
    </location>
</feature>
<proteinExistence type="predicted"/>
<dbReference type="PANTHER" id="PTHR21152">
    <property type="entry name" value="AMINOTRANSFERASE CLASS V"/>
    <property type="match status" value="1"/>
</dbReference>
<dbReference type="PANTHER" id="PTHR21152:SF40">
    <property type="entry name" value="ALANINE--GLYOXYLATE AMINOTRANSFERASE"/>
    <property type="match status" value="1"/>
</dbReference>
<evidence type="ECO:0000256" key="2">
    <source>
        <dbReference type="ARBA" id="ARBA00022898"/>
    </source>
</evidence>
<reference evidence="6" key="1">
    <citation type="journal article" date="2019" name="Int. J. Syst. Evol. Microbiol.">
        <title>The Global Catalogue of Microorganisms (GCM) 10K type strain sequencing project: providing services to taxonomists for standard genome sequencing and annotation.</title>
        <authorList>
            <consortium name="The Broad Institute Genomics Platform"/>
            <consortium name="The Broad Institute Genome Sequencing Center for Infectious Disease"/>
            <person name="Wu L."/>
            <person name="Ma J."/>
        </authorList>
    </citation>
    <scope>NUCLEOTIDE SEQUENCE [LARGE SCALE GENOMIC DNA]</scope>
    <source>
        <strain evidence="6">NBRC 108730</strain>
    </source>
</reference>
<accession>A0ABQ6JEZ3</accession>
<evidence type="ECO:0000313" key="6">
    <source>
        <dbReference type="Proteomes" id="UP001157017"/>
    </source>
</evidence>
<dbReference type="Proteomes" id="UP001157017">
    <property type="component" value="Unassembled WGS sequence"/>
</dbReference>
<keyword evidence="5" id="KW-0032">Aminotransferase</keyword>
<dbReference type="GO" id="GO:0008483">
    <property type="term" value="F:transaminase activity"/>
    <property type="evidence" value="ECO:0007669"/>
    <property type="project" value="UniProtKB-KW"/>
</dbReference>
<feature type="region of interest" description="Disordered" evidence="3">
    <location>
        <begin position="223"/>
        <end position="275"/>
    </location>
</feature>
<keyword evidence="2" id="KW-0663">Pyridoxal phosphate</keyword>
<dbReference type="Gene3D" id="3.40.640.10">
    <property type="entry name" value="Type I PLP-dependent aspartate aminotransferase-like (Major domain)"/>
    <property type="match status" value="1"/>
</dbReference>
<dbReference type="EMBL" id="BSUZ01000001">
    <property type="protein sequence ID" value="GMA86362.1"/>
    <property type="molecule type" value="Genomic_DNA"/>
</dbReference>
<comment type="caution">
    <text evidence="5">The sequence shown here is derived from an EMBL/GenBank/DDBJ whole genome shotgun (WGS) entry which is preliminary data.</text>
</comment>
<dbReference type="InterPro" id="IPR015421">
    <property type="entry name" value="PyrdxlP-dep_Trfase_major"/>
</dbReference>